<feature type="transmembrane region" description="Helical" evidence="1">
    <location>
        <begin position="71"/>
        <end position="101"/>
    </location>
</feature>
<evidence type="ECO:0000313" key="3">
    <source>
        <dbReference type="EMBL" id="SDZ07597.1"/>
    </source>
</evidence>
<sequence length="141" mass="15023">MPSVALLAIGVAAAISGILLEQRNGEPAGPGLWPVFAGILLVATSAAMLFKRPLRTVEHISRAEFHLILWGVLLLAAFIALLKATGIVTSCVVTGMVWLRFLAKESWLVSALVPTGVGLVIYVVFVKLLDVPLPVDAFLPR</sequence>
<dbReference type="Proteomes" id="UP000199529">
    <property type="component" value="Unassembled WGS sequence"/>
</dbReference>
<gene>
    <name evidence="3" type="ORF">SAMN05216215_104544</name>
</gene>
<feature type="transmembrane region" description="Helical" evidence="1">
    <location>
        <begin position="107"/>
        <end position="129"/>
    </location>
</feature>
<organism evidence="3 4">
    <name type="scientific">Saccharopolyspora shandongensis</name>
    <dbReference type="NCBI Taxonomy" id="418495"/>
    <lineage>
        <taxon>Bacteria</taxon>
        <taxon>Bacillati</taxon>
        <taxon>Actinomycetota</taxon>
        <taxon>Actinomycetes</taxon>
        <taxon>Pseudonocardiales</taxon>
        <taxon>Pseudonocardiaceae</taxon>
        <taxon>Saccharopolyspora</taxon>
    </lineage>
</organism>
<reference evidence="4" key="1">
    <citation type="submission" date="2016-10" db="EMBL/GenBank/DDBJ databases">
        <authorList>
            <person name="Varghese N."/>
            <person name="Submissions S."/>
        </authorList>
    </citation>
    <scope>NUCLEOTIDE SEQUENCE [LARGE SCALE GENOMIC DNA]</scope>
    <source>
        <strain evidence="4">CGMCC 4.3530</strain>
    </source>
</reference>
<dbReference type="InterPro" id="IPR009936">
    <property type="entry name" value="DUF1468"/>
</dbReference>
<keyword evidence="4" id="KW-1185">Reference proteome</keyword>
<accession>A0A1H3Q2H4</accession>
<dbReference type="STRING" id="418495.SAMN05216215_104544"/>
<evidence type="ECO:0000313" key="4">
    <source>
        <dbReference type="Proteomes" id="UP000199529"/>
    </source>
</evidence>
<dbReference type="EMBL" id="FNOK01000045">
    <property type="protein sequence ID" value="SDZ07597.1"/>
    <property type="molecule type" value="Genomic_DNA"/>
</dbReference>
<protein>
    <submittedName>
        <fullName evidence="3">Tripartite tricarboxylate transporter TctB family protein</fullName>
    </submittedName>
</protein>
<feature type="transmembrane region" description="Helical" evidence="1">
    <location>
        <begin position="30"/>
        <end position="50"/>
    </location>
</feature>
<keyword evidence="1" id="KW-0472">Membrane</keyword>
<keyword evidence="1" id="KW-1133">Transmembrane helix</keyword>
<evidence type="ECO:0000259" key="2">
    <source>
        <dbReference type="Pfam" id="PF07331"/>
    </source>
</evidence>
<proteinExistence type="predicted"/>
<dbReference type="Pfam" id="PF07331">
    <property type="entry name" value="TctB"/>
    <property type="match status" value="1"/>
</dbReference>
<feature type="domain" description="DUF1468" evidence="2">
    <location>
        <begin position="4"/>
        <end position="134"/>
    </location>
</feature>
<name>A0A1H3Q2H4_9PSEU</name>
<evidence type="ECO:0000256" key="1">
    <source>
        <dbReference type="SAM" id="Phobius"/>
    </source>
</evidence>
<keyword evidence="1" id="KW-0812">Transmembrane</keyword>
<dbReference type="AlphaFoldDB" id="A0A1H3Q2H4"/>